<dbReference type="Proteomes" id="UP001063166">
    <property type="component" value="Unassembled WGS sequence"/>
</dbReference>
<evidence type="ECO:0000313" key="1">
    <source>
        <dbReference type="EMBL" id="GLB38770.1"/>
    </source>
</evidence>
<dbReference type="AlphaFoldDB" id="A0A9P3UP99"/>
<dbReference type="EMBL" id="BRPK01000005">
    <property type="protein sequence ID" value="GLB38770.1"/>
    <property type="molecule type" value="Genomic_DNA"/>
</dbReference>
<accession>A0A9P3UP99</accession>
<comment type="caution">
    <text evidence="1">The sequence shown here is derived from an EMBL/GenBank/DDBJ whole genome shotgun (WGS) entry which is preliminary data.</text>
</comment>
<organism evidence="1 2">
    <name type="scientific">Lyophyllum shimeji</name>
    <name type="common">Hon-shimeji</name>
    <name type="synonym">Tricholoma shimeji</name>
    <dbReference type="NCBI Taxonomy" id="47721"/>
    <lineage>
        <taxon>Eukaryota</taxon>
        <taxon>Fungi</taxon>
        <taxon>Dikarya</taxon>
        <taxon>Basidiomycota</taxon>
        <taxon>Agaricomycotina</taxon>
        <taxon>Agaricomycetes</taxon>
        <taxon>Agaricomycetidae</taxon>
        <taxon>Agaricales</taxon>
        <taxon>Tricholomatineae</taxon>
        <taxon>Lyophyllaceae</taxon>
        <taxon>Lyophyllum</taxon>
    </lineage>
</organism>
<proteinExistence type="predicted"/>
<sequence>MMFKFEILTLFSWIFSSRFRSPSKENIASLDTFLFHRPWHDLHTRPFTSDNFGTPYLDHSAPPTLLECFRPTLRRELLQSTDFVNASNSPGRCILLGPGHVEAWIAYEPQSSHLPAGTHRHRFPRDARGFLYYHCDHNLPPTAGEIRFRLTPNDNPATFEDGIDLIDDVLDPGGFWIPPAHPAGLRRPPYFPRRPPPASVLIPPDSSFLHRRIPDSRLIVAPRVPHITIQFLQGKGSLDLFSLDLPLPASCESASVQGSPLQHALEQPFLLNIGSETNPLKIFTLRRIGSLRFLFVFSDTRGSSVAQPYSGRILARFERSTLPQHAGTRSVVLRVLKILDPIKSTIPGYDMYLPRPQEGALLLRPRGRVFSANLDDSRSSFRDLNLFSTT</sequence>
<name>A0A9P3UP99_LYOSH</name>
<reference evidence="1" key="1">
    <citation type="submission" date="2022-07" db="EMBL/GenBank/DDBJ databases">
        <title>The genome of Lyophyllum shimeji provides insight into the initial evolution of ectomycorrhizal fungal genome.</title>
        <authorList>
            <person name="Kobayashi Y."/>
            <person name="Shibata T."/>
            <person name="Hirakawa H."/>
            <person name="Shigenobu S."/>
            <person name="Nishiyama T."/>
            <person name="Yamada A."/>
            <person name="Hasebe M."/>
            <person name="Kawaguchi M."/>
        </authorList>
    </citation>
    <scope>NUCLEOTIDE SEQUENCE</scope>
    <source>
        <strain evidence="1">AT787</strain>
    </source>
</reference>
<keyword evidence="2" id="KW-1185">Reference proteome</keyword>
<protein>
    <submittedName>
        <fullName evidence="1">Uncharacterized protein</fullName>
    </submittedName>
</protein>
<gene>
    <name evidence="1" type="ORF">LshimejAT787_0506350</name>
</gene>
<dbReference type="OrthoDB" id="2750929at2759"/>
<evidence type="ECO:0000313" key="2">
    <source>
        <dbReference type="Proteomes" id="UP001063166"/>
    </source>
</evidence>